<keyword evidence="1" id="KW-1133">Transmembrane helix</keyword>
<dbReference type="AlphaFoldDB" id="A0A0P1E771"/>
<feature type="transmembrane region" description="Helical" evidence="1">
    <location>
        <begin position="16"/>
        <end position="35"/>
    </location>
</feature>
<keyword evidence="1" id="KW-0812">Transmembrane</keyword>
<accession>A0A0P1E771</accession>
<dbReference type="EMBL" id="CYPS01000043">
    <property type="protein sequence ID" value="CUH44042.1"/>
    <property type="molecule type" value="Genomic_DNA"/>
</dbReference>
<name>A0A0P1E771_9RHOB</name>
<evidence type="ECO:0000313" key="2">
    <source>
        <dbReference type="EMBL" id="CUH44042.1"/>
    </source>
</evidence>
<keyword evidence="1" id="KW-0472">Membrane</keyword>
<dbReference type="Proteomes" id="UP000050786">
    <property type="component" value="Unassembled WGS sequence"/>
</dbReference>
<protein>
    <submittedName>
        <fullName evidence="2">Uncharacterized protein</fullName>
    </submittedName>
</protein>
<evidence type="ECO:0000313" key="3">
    <source>
        <dbReference type="Proteomes" id="UP000050786"/>
    </source>
</evidence>
<gene>
    <name evidence="2" type="ORF">RUM4293_02939</name>
</gene>
<organism evidence="2 3">
    <name type="scientific">Ruegeria atlantica</name>
    <dbReference type="NCBI Taxonomy" id="81569"/>
    <lineage>
        <taxon>Bacteria</taxon>
        <taxon>Pseudomonadati</taxon>
        <taxon>Pseudomonadota</taxon>
        <taxon>Alphaproteobacteria</taxon>
        <taxon>Rhodobacterales</taxon>
        <taxon>Roseobacteraceae</taxon>
        <taxon>Ruegeria</taxon>
    </lineage>
</organism>
<keyword evidence="3" id="KW-1185">Reference proteome</keyword>
<proteinExistence type="predicted"/>
<sequence>MEIVLSYGHAAPSDPATFFLKFILLAICVITHLGGSRSDRRNHYGILVQLHRRE</sequence>
<reference evidence="3" key="1">
    <citation type="submission" date="2015-09" db="EMBL/GenBank/DDBJ databases">
        <authorList>
            <person name="Rodrigo-Torres L."/>
            <person name="Arahal D.R."/>
        </authorList>
    </citation>
    <scope>NUCLEOTIDE SEQUENCE [LARGE SCALE GENOMIC DNA]</scope>
    <source>
        <strain evidence="3">CECT 4293</strain>
    </source>
</reference>
<evidence type="ECO:0000256" key="1">
    <source>
        <dbReference type="SAM" id="Phobius"/>
    </source>
</evidence>